<dbReference type="AlphaFoldDB" id="A0AAW8CJP9"/>
<dbReference type="GO" id="GO:0005524">
    <property type="term" value="F:ATP binding"/>
    <property type="evidence" value="ECO:0007669"/>
    <property type="project" value="UniProtKB-KW"/>
</dbReference>
<dbReference type="EMBL" id="JASAXT010000030">
    <property type="protein sequence ID" value="MDP8149443.1"/>
    <property type="molecule type" value="Genomic_DNA"/>
</dbReference>
<dbReference type="Proteomes" id="UP001226020">
    <property type="component" value="Unassembled WGS sequence"/>
</dbReference>
<proteinExistence type="predicted"/>
<protein>
    <submittedName>
        <fullName evidence="2">ATP-binding protein</fullName>
    </submittedName>
</protein>
<accession>A0AAW8CJP9</accession>
<evidence type="ECO:0000259" key="1">
    <source>
        <dbReference type="Pfam" id="PF04326"/>
    </source>
</evidence>
<keyword evidence="2" id="KW-0547">Nucleotide-binding</keyword>
<reference evidence="2 3" key="1">
    <citation type="journal article" date="2023" name="Front. Microbiol.">
        <title>Phylogeography and host specificity of Pasteurellaceae pathogenic to sea-farmed fish in the north-east Atlantic.</title>
        <authorList>
            <person name="Gulla S."/>
            <person name="Colquhoun D.J."/>
            <person name="Olsen A.B."/>
            <person name="Spilsberg B."/>
            <person name="Lagesen K."/>
            <person name="Aakesson C.P."/>
            <person name="Strom S."/>
            <person name="Manji F."/>
            <person name="Birkbeck T.H."/>
            <person name="Nilsen H.K."/>
        </authorList>
    </citation>
    <scope>NUCLEOTIDE SEQUENCE [LARGE SCALE GENOMIC DNA]</scope>
    <source>
        <strain evidence="2 3">NVIB3131</strain>
    </source>
</reference>
<gene>
    <name evidence="2" type="ORF">QJU57_10225</name>
</gene>
<evidence type="ECO:0000313" key="2">
    <source>
        <dbReference type="EMBL" id="MDP8149443.1"/>
    </source>
</evidence>
<evidence type="ECO:0000313" key="3">
    <source>
        <dbReference type="Proteomes" id="UP001226020"/>
    </source>
</evidence>
<name>A0AAW8CJP9_9PAST</name>
<keyword evidence="3" id="KW-1185">Reference proteome</keyword>
<dbReference type="InterPro" id="IPR007421">
    <property type="entry name" value="Schlafen_AlbA_2_dom"/>
</dbReference>
<keyword evidence="2" id="KW-0067">ATP-binding</keyword>
<dbReference type="PANTHER" id="PTHR30595">
    <property type="entry name" value="GLPR-RELATED TRANSCRIPTIONAL REPRESSOR"/>
    <property type="match status" value="1"/>
</dbReference>
<feature type="domain" description="Schlafen AlbA-2" evidence="1">
    <location>
        <begin position="5"/>
        <end position="124"/>
    </location>
</feature>
<comment type="caution">
    <text evidence="2">The sequence shown here is derived from an EMBL/GenBank/DDBJ whole genome shotgun (WGS) entry which is preliminary data.</text>
</comment>
<dbReference type="Gene3D" id="3.30.950.30">
    <property type="entry name" value="Schlafen, AAA domain"/>
    <property type="match status" value="1"/>
</dbReference>
<sequence>MKSTETNRIEYKEKLTQDLNIEKEVIAFLNYREGGVIYIGIDKNGNTVGVADIDGDMLKIKERIKNNIRPSAMGLFDVVAEEREQKSIIKIIVASGSEKPYYHKKYGMSEKGCFIRVGTASESMQKNK</sequence>
<dbReference type="InterPro" id="IPR038461">
    <property type="entry name" value="Schlafen_AlbA_2_dom_sf"/>
</dbReference>
<dbReference type="RefSeq" id="WP_306352398.1">
    <property type="nucleotide sequence ID" value="NZ_JASAWV010000031.1"/>
</dbReference>
<organism evidence="2 3">
    <name type="scientific">Phocoenobacter atlanticus subsp. atlanticus</name>
    <dbReference type="NCBI Taxonomy" id="3061285"/>
    <lineage>
        <taxon>Bacteria</taxon>
        <taxon>Pseudomonadati</taxon>
        <taxon>Pseudomonadota</taxon>
        <taxon>Gammaproteobacteria</taxon>
        <taxon>Pasteurellales</taxon>
        <taxon>Pasteurellaceae</taxon>
        <taxon>Phocoenobacter</taxon>
        <taxon>Phocoenobacter atlanticus</taxon>
    </lineage>
</organism>
<dbReference type="PANTHER" id="PTHR30595:SF6">
    <property type="entry name" value="SCHLAFEN ALBA-2 DOMAIN-CONTAINING PROTEIN"/>
    <property type="match status" value="1"/>
</dbReference>
<dbReference type="Pfam" id="PF04326">
    <property type="entry name" value="SLFN_AlbA_2"/>
    <property type="match status" value="1"/>
</dbReference>